<protein>
    <submittedName>
        <fullName evidence="1">Uncharacterized protein</fullName>
    </submittedName>
</protein>
<sequence>MIVFDKFQIYGITKKRLFFKILKNSKKFLNLPQNQEVM</sequence>
<dbReference type="EMBL" id="CP002113">
    <property type="protein sequence ID" value="AEK23097.1"/>
    <property type="molecule type" value="Genomic_DNA"/>
</dbReference>
<accession>F9YUX2</accession>
<evidence type="ECO:0000313" key="2">
    <source>
        <dbReference type="Proteomes" id="UP000008895"/>
    </source>
</evidence>
<dbReference type="HOGENOM" id="CLU_3326123_0_0_10"/>
<dbReference type="Proteomes" id="UP000008895">
    <property type="component" value="Chromosome"/>
</dbReference>
<keyword evidence="2" id="KW-1185">Reference proteome</keyword>
<dbReference type="AlphaFoldDB" id="F9YUX2"/>
<organism evidence="1 2">
    <name type="scientific">Capnocytophaga canimorsus (strain 5)</name>
    <dbReference type="NCBI Taxonomy" id="860228"/>
    <lineage>
        <taxon>Bacteria</taxon>
        <taxon>Pseudomonadati</taxon>
        <taxon>Bacteroidota</taxon>
        <taxon>Flavobacteriia</taxon>
        <taxon>Flavobacteriales</taxon>
        <taxon>Flavobacteriaceae</taxon>
        <taxon>Capnocytophaga</taxon>
    </lineage>
</organism>
<dbReference type="STRING" id="860228.Ccan_09790"/>
<reference evidence="1 2" key="1">
    <citation type="journal article" date="2011" name="J. Bacteriol.">
        <title>Complete genome sequence of the dog commensal and human pathogen Capnocytophaga canimorsus strain 5.</title>
        <authorList>
            <person name="Manfredi P."/>
            <person name="Pagni M."/>
            <person name="Cornelis G.R."/>
        </authorList>
    </citation>
    <scope>NUCLEOTIDE SEQUENCE [LARGE SCALE GENOMIC DNA]</scope>
    <source>
        <strain evidence="2">5</strain>
    </source>
</reference>
<proteinExistence type="predicted"/>
<gene>
    <name evidence="1" type="ordered locus">Ccan_09790</name>
</gene>
<evidence type="ECO:0000313" key="1">
    <source>
        <dbReference type="EMBL" id="AEK23097.1"/>
    </source>
</evidence>
<name>F9YUX2_CAPCC</name>
<dbReference type="KEGG" id="ccm:Ccan_09790"/>